<reference evidence="2" key="1">
    <citation type="submission" date="2016-10" db="EMBL/GenBank/DDBJ databases">
        <authorList>
            <person name="Varghese N."/>
            <person name="Submissions S."/>
        </authorList>
    </citation>
    <scope>NUCLEOTIDE SEQUENCE [LARGE SCALE GENOMIC DNA]</scope>
    <source>
        <strain evidence="2">ATCC 700379</strain>
    </source>
</reference>
<sequence>MYWDNINEQEKRIQKVIQNLKTESDIQDAWLSHTQHVVAFPFKAKVVESQEPDSIIQEGDVLNVHMLDFIDDKYGIIANSRLSRKKILIPLCELDAVALNEEGKNAIMDYATWFANR</sequence>
<accession>A0A1I2UXF6</accession>
<protein>
    <submittedName>
        <fullName evidence="1">Calcium binding</fullName>
    </submittedName>
</protein>
<dbReference type="Proteomes" id="UP000198752">
    <property type="component" value="Unassembled WGS sequence"/>
</dbReference>
<dbReference type="EMBL" id="FOOY01000022">
    <property type="protein sequence ID" value="SFG79576.1"/>
    <property type="molecule type" value="Genomic_DNA"/>
</dbReference>
<dbReference type="InterPro" id="IPR020994">
    <property type="entry name" value="Uncharacterised_Ca-bd_CcbP"/>
</dbReference>
<organism evidence="1 2">
    <name type="scientific">Sporolactobacillus nakayamae</name>
    <dbReference type="NCBI Taxonomy" id="269670"/>
    <lineage>
        <taxon>Bacteria</taxon>
        <taxon>Bacillati</taxon>
        <taxon>Bacillota</taxon>
        <taxon>Bacilli</taxon>
        <taxon>Bacillales</taxon>
        <taxon>Sporolactobacillaceae</taxon>
        <taxon>Sporolactobacillus</taxon>
    </lineage>
</organism>
<gene>
    <name evidence="1" type="ORF">SAMN02982927_02802</name>
</gene>
<keyword evidence="2" id="KW-1185">Reference proteome</keyword>
<proteinExistence type="predicted"/>
<dbReference type="Pfam" id="PF11535">
    <property type="entry name" value="Calci_bind_CcbP"/>
    <property type="match status" value="1"/>
</dbReference>
<dbReference type="AlphaFoldDB" id="A0A1I2UXF6"/>
<dbReference type="RefSeq" id="WP_177184798.1">
    <property type="nucleotide sequence ID" value="NZ_FOOY01000022.1"/>
</dbReference>
<evidence type="ECO:0000313" key="1">
    <source>
        <dbReference type="EMBL" id="SFG79576.1"/>
    </source>
</evidence>
<name>A0A1I2UXF6_9BACL</name>
<evidence type="ECO:0000313" key="2">
    <source>
        <dbReference type="Proteomes" id="UP000198752"/>
    </source>
</evidence>